<organism evidence="4 5">
    <name type="scientific">Achromobacter marplatensis</name>
    <dbReference type="NCBI Taxonomy" id="470868"/>
    <lineage>
        <taxon>Bacteria</taxon>
        <taxon>Pseudomonadati</taxon>
        <taxon>Pseudomonadota</taxon>
        <taxon>Betaproteobacteria</taxon>
        <taxon>Burkholderiales</taxon>
        <taxon>Alcaligenaceae</taxon>
        <taxon>Achromobacter</taxon>
    </lineage>
</organism>
<evidence type="ECO:0000313" key="4">
    <source>
        <dbReference type="EMBL" id="MDH2050957.1"/>
    </source>
</evidence>
<evidence type="ECO:0000256" key="1">
    <source>
        <dbReference type="SAM" id="Coils"/>
    </source>
</evidence>
<feature type="signal peptide" evidence="3">
    <location>
        <begin position="1"/>
        <end position="23"/>
    </location>
</feature>
<feature type="coiled-coil region" evidence="1">
    <location>
        <begin position="197"/>
        <end position="231"/>
    </location>
</feature>
<protein>
    <submittedName>
        <fullName evidence="4">DUF2968 domain-containing protein</fullName>
    </submittedName>
</protein>
<gene>
    <name evidence="4" type="ORF">N5K24_11135</name>
</gene>
<accession>A0AA43B1P9</accession>
<evidence type="ECO:0000256" key="3">
    <source>
        <dbReference type="SAM" id="SignalP"/>
    </source>
</evidence>
<dbReference type="Proteomes" id="UP001161276">
    <property type="component" value="Unassembled WGS sequence"/>
</dbReference>
<dbReference type="AlphaFoldDB" id="A0AA43B1P9"/>
<dbReference type="EMBL" id="JAOCKG010000004">
    <property type="protein sequence ID" value="MDH2050957.1"/>
    <property type="molecule type" value="Genomic_DNA"/>
</dbReference>
<keyword evidence="1" id="KW-0175">Coiled coil</keyword>
<sequence length="238" mass="26119">MNVQFIRAATRMALLGTALSGLAACASAQSESPRPTVKQVEDKPAASTPVTPPPPAAAPTAAARPSSTVAELQGLIQNRQVSELRTAYNGTYGASLLFKPDDLTYYVALFQQKDFWRVLKTVSEKQAEATYRAFTTQSADLAEVDIKRIKLQAEYANAEKLLASRSAQLSTLQADRTLRMQQEEQVAARQEQSRQETTALADQQKDVRQQLRDLQRQIDSLQAQQAQIDASPAAKRGK</sequence>
<dbReference type="InterPro" id="IPR021350">
    <property type="entry name" value="DUF2968"/>
</dbReference>
<evidence type="ECO:0000256" key="2">
    <source>
        <dbReference type="SAM" id="MobiDB-lite"/>
    </source>
</evidence>
<dbReference type="RefSeq" id="WP_280026779.1">
    <property type="nucleotide sequence ID" value="NZ_JAOCKG010000004.1"/>
</dbReference>
<name>A0AA43B1P9_9BURK</name>
<keyword evidence="3" id="KW-0732">Signal</keyword>
<dbReference type="PROSITE" id="PS51257">
    <property type="entry name" value="PROKAR_LIPOPROTEIN"/>
    <property type="match status" value="1"/>
</dbReference>
<feature type="chain" id="PRO_5041240822" evidence="3">
    <location>
        <begin position="24"/>
        <end position="238"/>
    </location>
</feature>
<comment type="caution">
    <text evidence="4">The sequence shown here is derived from an EMBL/GenBank/DDBJ whole genome shotgun (WGS) entry which is preliminary data.</text>
</comment>
<dbReference type="Pfam" id="PF11180">
    <property type="entry name" value="DUF2968"/>
    <property type="match status" value="1"/>
</dbReference>
<reference evidence="4" key="1">
    <citation type="submission" date="2022-09" db="EMBL/GenBank/DDBJ databases">
        <title>Intensive care unit water sources are persistently colonized with multi-drug resistant bacteria and are the site of extensive horizontal gene transfer of antibiotic resistance genes.</title>
        <authorList>
            <person name="Diorio-Toth L."/>
        </authorList>
    </citation>
    <scope>NUCLEOTIDE SEQUENCE</scope>
    <source>
        <strain evidence="4">GD03676</strain>
    </source>
</reference>
<evidence type="ECO:0000313" key="5">
    <source>
        <dbReference type="Proteomes" id="UP001161276"/>
    </source>
</evidence>
<proteinExistence type="predicted"/>
<feature type="region of interest" description="Disordered" evidence="2">
    <location>
        <begin position="30"/>
        <end position="62"/>
    </location>
</feature>